<dbReference type="HOGENOM" id="CLU_135677_2_0_9"/>
<dbReference type="InterPro" id="IPR020215">
    <property type="entry name" value="EbsA-like"/>
</dbReference>
<comment type="caution">
    <text evidence="2">The sequence shown here is derived from an EMBL/GenBank/DDBJ whole genome shotgun (WGS) entry which is preliminary data.</text>
</comment>
<keyword evidence="1" id="KW-0812">Transmembrane</keyword>
<feature type="non-terminal residue" evidence="2">
    <location>
        <position position="1"/>
    </location>
</feature>
<keyword evidence="3" id="KW-1185">Reference proteome</keyword>
<evidence type="ECO:0000256" key="1">
    <source>
        <dbReference type="SAM" id="Phobius"/>
    </source>
</evidence>
<organism evidence="2 3">
    <name type="scientific">Lentilactobacillus hilgardii (strain ATCC 8290 / DSM 20176 / CCUG 30140 / JCM 1155 / KCTC 3500 / NBRC 15886 / NCIMB 8040 / NRRL B-1843 / 9)</name>
    <dbReference type="NCBI Taxonomy" id="1423757"/>
    <lineage>
        <taxon>Bacteria</taxon>
        <taxon>Bacillati</taxon>
        <taxon>Bacillota</taxon>
        <taxon>Bacilli</taxon>
        <taxon>Lactobacillales</taxon>
        <taxon>Lactobacillaceae</taxon>
        <taxon>Lentilactobacillus</taxon>
    </lineage>
</organism>
<proteinExistence type="predicted"/>
<protein>
    <recommendedName>
        <fullName evidence="4">Pore-forming protein</fullName>
    </recommendedName>
</protein>
<evidence type="ECO:0008006" key="4">
    <source>
        <dbReference type="Google" id="ProtNLM"/>
    </source>
</evidence>
<evidence type="ECO:0000313" key="2">
    <source>
        <dbReference type="EMBL" id="EEI23628.1"/>
    </source>
</evidence>
<reference evidence="2 3" key="1">
    <citation type="submission" date="2009-01" db="EMBL/GenBank/DDBJ databases">
        <authorList>
            <person name="Qin X."/>
            <person name="Bachman B."/>
            <person name="Battles P."/>
            <person name="Bell A."/>
            <person name="Bess C."/>
            <person name="Bickham C."/>
            <person name="Chaboub L."/>
            <person name="Chen D."/>
            <person name="Coyle M."/>
            <person name="Deiros D.R."/>
            <person name="Dinh H."/>
            <person name="Forbes L."/>
            <person name="Fowler G."/>
            <person name="Francisco L."/>
            <person name="Fu Q."/>
            <person name="Gubbala S."/>
            <person name="Hale W."/>
            <person name="Han Y."/>
            <person name="Hemphill L."/>
            <person name="Highlander S.K."/>
            <person name="Hirani K."/>
            <person name="Hogues M."/>
            <person name="Jackson L."/>
            <person name="Jakkamsetti A."/>
            <person name="Javaid M."/>
            <person name="Jiang H."/>
            <person name="Korchina V."/>
            <person name="Kovar C."/>
            <person name="Lara F."/>
            <person name="Lee S."/>
            <person name="Mata R."/>
            <person name="Mathew T."/>
            <person name="Moen C."/>
            <person name="Morales K."/>
            <person name="Munidasa M."/>
            <person name="Nazareth L."/>
            <person name="Ngo R."/>
            <person name="Nguyen L."/>
            <person name="Okwuonu G."/>
            <person name="Ongeri F."/>
            <person name="Patil S."/>
            <person name="Petrosino J."/>
            <person name="Pham C."/>
            <person name="Pham P."/>
            <person name="Pu L.-L."/>
            <person name="Puazo M."/>
            <person name="Raj R."/>
            <person name="Reid J."/>
            <person name="Rouhana J."/>
            <person name="Saada N."/>
            <person name="Shang Y."/>
            <person name="Simmons D."/>
            <person name="Thornton R."/>
            <person name="Warren J."/>
            <person name="Weissenberger G."/>
            <person name="Zhang J."/>
            <person name="Zhang L."/>
            <person name="Zhou C."/>
            <person name="Zhu D."/>
            <person name="Muzny D."/>
            <person name="Worley K."/>
            <person name="Gibbs R."/>
        </authorList>
    </citation>
    <scope>NUCLEOTIDE SEQUENCE [LARGE SCALE GENOMIC DNA]</scope>
    <source>
        <strain evidence="3">ATCC 8290 / DSM 20176 / CCUG 30140 / JCM 1155 / KCTC 3500 / NBRC 15886 / NCIMB 8040 / NRRL B-1843 / 9</strain>
    </source>
</reference>
<name>C0XLV4_LENH9</name>
<accession>C0XLV4</accession>
<dbReference type="Proteomes" id="UP000003752">
    <property type="component" value="Unassembled WGS sequence"/>
</dbReference>
<feature type="transmembrane region" description="Helical" evidence="1">
    <location>
        <begin position="57"/>
        <end position="74"/>
    </location>
</feature>
<dbReference type="EMBL" id="ACGP01000185">
    <property type="protein sequence ID" value="EEI23628.1"/>
    <property type="molecule type" value="Genomic_DNA"/>
</dbReference>
<evidence type="ECO:0000313" key="3">
    <source>
        <dbReference type="Proteomes" id="UP000003752"/>
    </source>
</evidence>
<keyword evidence="1" id="KW-0472">Membrane</keyword>
<gene>
    <name evidence="2" type="ORF">HMPREF0519_2215</name>
</gene>
<dbReference type="Pfam" id="PF17255">
    <property type="entry name" value="EbsA"/>
    <property type="match status" value="1"/>
</dbReference>
<keyword evidence="1" id="KW-1133">Transmembrane helix</keyword>
<dbReference type="AlphaFoldDB" id="C0XLV4"/>
<sequence>TGQYLNTFLIIRGVLLMITQKRHFFYQPSPLSSIICWSWTLLIFFIGVIIWLEITHFQWITLFFFVLFAFLTWAEIHFRNIKVYDNQLIVSRITNPHWLVIDLDKISHVTTSKYQLGFVANTKIYSFILPANSVIEVNELISKK</sequence>
<feature type="transmembrane region" description="Helical" evidence="1">
    <location>
        <begin position="31"/>
        <end position="51"/>
    </location>
</feature>